<organism evidence="1">
    <name type="scientific">bioreactor metagenome</name>
    <dbReference type="NCBI Taxonomy" id="1076179"/>
    <lineage>
        <taxon>unclassified sequences</taxon>
        <taxon>metagenomes</taxon>
        <taxon>ecological metagenomes</taxon>
    </lineage>
</organism>
<accession>A0A645D2U5</accession>
<reference evidence="1" key="1">
    <citation type="submission" date="2019-08" db="EMBL/GenBank/DDBJ databases">
        <authorList>
            <person name="Kucharzyk K."/>
            <person name="Murdoch R.W."/>
            <person name="Higgins S."/>
            <person name="Loffler F."/>
        </authorList>
    </citation>
    <scope>NUCLEOTIDE SEQUENCE</scope>
</reference>
<dbReference type="EMBL" id="VSSQ01032304">
    <property type="protein sequence ID" value="MPM83529.1"/>
    <property type="molecule type" value="Genomic_DNA"/>
</dbReference>
<comment type="caution">
    <text evidence="1">The sequence shown here is derived from an EMBL/GenBank/DDBJ whole genome shotgun (WGS) entry which is preliminary data.</text>
</comment>
<dbReference type="AlphaFoldDB" id="A0A645D2U5"/>
<protein>
    <submittedName>
        <fullName evidence="1">Uncharacterized protein</fullName>
    </submittedName>
</protein>
<proteinExistence type="predicted"/>
<gene>
    <name evidence="1" type="ORF">SDC9_130593</name>
</gene>
<evidence type="ECO:0000313" key="1">
    <source>
        <dbReference type="EMBL" id="MPM83529.1"/>
    </source>
</evidence>
<name>A0A645D2U5_9ZZZZ</name>
<sequence>MYAFVDVQDYQKVMVTDASLGIEAAANAYLQMMGTADYDETQVMTGTFVIGSINSVIIDGNTYYYLQSVNGEKYSVVASLNLAVTPYLLPGDTISCSYYLNETGINTIVKIEKMAEEVPAETAVTEGEGA</sequence>